<dbReference type="EMBL" id="MK977695">
    <property type="protein sequence ID" value="QDF18625.1"/>
    <property type="molecule type" value="Genomic_DNA"/>
</dbReference>
<accession>A0A4Y6EKQ6</accession>
<dbReference type="GeneID" id="64766158"/>
<dbReference type="Pfam" id="PF25186">
    <property type="entry name" value="Tad4"/>
    <property type="match status" value="1"/>
</dbReference>
<dbReference type="KEGG" id="vg:64766158"/>
<protein>
    <submittedName>
        <fullName evidence="1">Uncharacterized protein</fullName>
    </submittedName>
</protein>
<dbReference type="RefSeq" id="YP_010058927.1">
    <property type="nucleotide sequence ID" value="NC_054723.1"/>
</dbReference>
<dbReference type="Proteomes" id="UP000318375">
    <property type="component" value="Segment"/>
</dbReference>
<name>A0A4Y6EKQ6_9CAUD</name>
<sequence length="126" mass="14258">MKVVNDQAWAKTVSEMKANEEGRQFHEFVTLWADASEEYMSRTGATAVDALRATLTSIEEHLKQLVVADWIGQMLTVLSMHWVHKDTMQKDMTTLEFRMIESAIGMKLMELQQEAASHAGQSATLQ</sequence>
<evidence type="ECO:0000313" key="2">
    <source>
        <dbReference type="Proteomes" id="UP000318375"/>
    </source>
</evidence>
<dbReference type="InterPro" id="IPR057385">
    <property type="entry name" value="Tad4-like"/>
</dbReference>
<gene>
    <name evidence="1" type="primary">139</name>
    <name evidence="1" type="ORF">SEA_PUPPER_139</name>
</gene>
<reference evidence="1 2" key="1">
    <citation type="submission" date="2019-05" db="EMBL/GenBank/DDBJ databases">
        <authorList>
            <person name="Pope W.H."/>
            <person name="Garlena R.A."/>
            <person name="Russell D.A."/>
            <person name="Jacobs-Sera D."/>
            <person name="Hatfull G.F."/>
        </authorList>
    </citation>
    <scope>NUCLEOTIDE SEQUENCE [LARGE SCALE GENOMIC DNA]</scope>
</reference>
<keyword evidence="2" id="KW-1185">Reference proteome</keyword>
<proteinExistence type="predicted"/>
<evidence type="ECO:0000313" key="1">
    <source>
        <dbReference type="EMBL" id="QDF18625.1"/>
    </source>
</evidence>
<organism evidence="1 2">
    <name type="scientific">Gordonia phage Pupper</name>
    <dbReference type="NCBI Taxonomy" id="2571249"/>
    <lineage>
        <taxon>Viruses</taxon>
        <taxon>Duplodnaviria</taxon>
        <taxon>Heunggongvirae</taxon>
        <taxon>Uroviricota</taxon>
        <taxon>Caudoviricetes</taxon>
        <taxon>Puppervirus</taxon>
        <taxon>Puppervirus Pupper</taxon>
    </lineage>
</organism>